<sequence length="114" mass="12994">MPPARVQKNQHCREDPRRLQQCGHPEMTFLHPYSYACRENPEAPADCDCPVTRTRCLEEALHPQPPSPRETNYWCRSDQQAALIVAQSVAGLRSRPVPCLHCQSDSRVSPWIST</sequence>
<gene>
    <name evidence="1" type="ORF">NDU88_003210</name>
</gene>
<evidence type="ECO:0000313" key="2">
    <source>
        <dbReference type="Proteomes" id="UP001066276"/>
    </source>
</evidence>
<evidence type="ECO:0000313" key="1">
    <source>
        <dbReference type="EMBL" id="KAJ1124761.1"/>
    </source>
</evidence>
<dbReference type="EMBL" id="JANPWB010000011">
    <property type="protein sequence ID" value="KAJ1124761.1"/>
    <property type="molecule type" value="Genomic_DNA"/>
</dbReference>
<dbReference type="Proteomes" id="UP001066276">
    <property type="component" value="Chromosome 7"/>
</dbReference>
<organism evidence="1 2">
    <name type="scientific">Pleurodeles waltl</name>
    <name type="common">Iberian ribbed newt</name>
    <dbReference type="NCBI Taxonomy" id="8319"/>
    <lineage>
        <taxon>Eukaryota</taxon>
        <taxon>Metazoa</taxon>
        <taxon>Chordata</taxon>
        <taxon>Craniata</taxon>
        <taxon>Vertebrata</taxon>
        <taxon>Euteleostomi</taxon>
        <taxon>Amphibia</taxon>
        <taxon>Batrachia</taxon>
        <taxon>Caudata</taxon>
        <taxon>Salamandroidea</taxon>
        <taxon>Salamandridae</taxon>
        <taxon>Pleurodelinae</taxon>
        <taxon>Pleurodeles</taxon>
    </lineage>
</organism>
<keyword evidence="2" id="KW-1185">Reference proteome</keyword>
<dbReference type="AlphaFoldDB" id="A0AAV7P8V7"/>
<protein>
    <submittedName>
        <fullName evidence="1">Uncharacterized protein</fullName>
    </submittedName>
</protein>
<accession>A0AAV7P8V7</accession>
<comment type="caution">
    <text evidence="1">The sequence shown here is derived from an EMBL/GenBank/DDBJ whole genome shotgun (WGS) entry which is preliminary data.</text>
</comment>
<name>A0AAV7P8V7_PLEWA</name>
<reference evidence="1" key="1">
    <citation type="journal article" date="2022" name="bioRxiv">
        <title>Sequencing and chromosome-scale assembly of the giantPleurodeles waltlgenome.</title>
        <authorList>
            <person name="Brown T."/>
            <person name="Elewa A."/>
            <person name="Iarovenko S."/>
            <person name="Subramanian E."/>
            <person name="Araus A.J."/>
            <person name="Petzold A."/>
            <person name="Susuki M."/>
            <person name="Suzuki K.-i.T."/>
            <person name="Hayashi T."/>
            <person name="Toyoda A."/>
            <person name="Oliveira C."/>
            <person name="Osipova E."/>
            <person name="Leigh N.D."/>
            <person name="Simon A."/>
            <person name="Yun M.H."/>
        </authorList>
    </citation>
    <scope>NUCLEOTIDE SEQUENCE</scope>
    <source>
        <strain evidence="1">20211129_DDA</strain>
        <tissue evidence="1">Liver</tissue>
    </source>
</reference>
<proteinExistence type="predicted"/>